<name>A0A4U6XKC2_9PEZI</name>
<feature type="region of interest" description="Disordered" evidence="1">
    <location>
        <begin position="548"/>
        <end position="570"/>
    </location>
</feature>
<protein>
    <recommendedName>
        <fullName evidence="5">Modin</fullName>
    </recommendedName>
</protein>
<dbReference type="Proteomes" id="UP000310108">
    <property type="component" value="Unassembled WGS sequence"/>
</dbReference>
<accession>A0A4U6XKC2</accession>
<gene>
    <name evidence="3" type="ORF">CTA1_5122</name>
</gene>
<feature type="compositionally biased region" description="Basic and acidic residues" evidence="1">
    <location>
        <begin position="178"/>
        <end position="187"/>
    </location>
</feature>
<feature type="compositionally biased region" description="Polar residues" evidence="1">
    <location>
        <begin position="556"/>
        <end position="565"/>
    </location>
</feature>
<evidence type="ECO:0000313" key="3">
    <source>
        <dbReference type="EMBL" id="TKW54827.1"/>
    </source>
</evidence>
<dbReference type="AlphaFoldDB" id="A0A4U6XKC2"/>
<keyword evidence="2" id="KW-0812">Transmembrane</keyword>
<evidence type="ECO:0000256" key="1">
    <source>
        <dbReference type="SAM" id="MobiDB-lite"/>
    </source>
</evidence>
<feature type="transmembrane region" description="Helical" evidence="2">
    <location>
        <begin position="28"/>
        <end position="47"/>
    </location>
</feature>
<evidence type="ECO:0000256" key="2">
    <source>
        <dbReference type="SAM" id="Phobius"/>
    </source>
</evidence>
<keyword evidence="2" id="KW-0472">Membrane</keyword>
<sequence length="699" mass="79131">MDGRDPEQFNKTLAAINENINDDDGKELLVAIAALVISIVALVAALLQVAQQYYASAAGYSSCGSKVIGKWSESKKRILKFTEFRFEVQFETPVIFLCPPKNTKAPVKGQPIIFIDGSDKSLLESRSEPLGTPPKNGNDVSEKELAKQSVHTADNERASWVTLLSALQQMEKDSREWQKKQYRETVHHSPPKGSKESAQIVTQEEIDQVLQGVSDKYTLTVAIQKKLRSWDTMPANVKKPYATTTWCHAVEMLAMLGVYWIEFNRTTDRYRAEGNGYTVTGEKVSDLGIMFTFQVYGHSRFESNRVIPVDETKELCFGFVPTIYKSNSDSRRLKLSNDEPKDLSVLNFASRHEVAETLVLIGCNTNTVNYFSESSTARVSHLFPIPFEIIGMLGRTLHIERSAFRLLPNPTHHRWDTKNFSLPRLLHAFAKQMETLRRGQVSPRIVGRAIRKHTKNIQGIITTSTQGDWLSLPLMDALHAALGDMDEILTARAKDNRPSAPSRAYSTLTRKNTDVTEGQTEVAVESARREMVQDVLRSHIQEVLAGLNEKAEKATQKTPGSNESLGTDPKKQRRFEEIDAAAPELKQEKLMEIYFRVVRRKVIEESQESADRREMVGFGGLKKRQQTNFSTRTAETMDDDDEPVTLFMLGEEHVSHEDIWCTLVFRMICWLMLHDFHKKDVQVSTKSELLGSRLPVYIS</sequence>
<keyword evidence="2" id="KW-1133">Transmembrane helix</keyword>
<evidence type="ECO:0008006" key="5">
    <source>
        <dbReference type="Google" id="ProtNLM"/>
    </source>
</evidence>
<feature type="compositionally biased region" description="Polar residues" evidence="1">
    <location>
        <begin position="504"/>
        <end position="516"/>
    </location>
</feature>
<feature type="region of interest" description="Disordered" evidence="1">
    <location>
        <begin position="178"/>
        <end position="198"/>
    </location>
</feature>
<organism evidence="3 4">
    <name type="scientific">Colletotrichum tanaceti</name>
    <dbReference type="NCBI Taxonomy" id="1306861"/>
    <lineage>
        <taxon>Eukaryota</taxon>
        <taxon>Fungi</taxon>
        <taxon>Dikarya</taxon>
        <taxon>Ascomycota</taxon>
        <taxon>Pezizomycotina</taxon>
        <taxon>Sordariomycetes</taxon>
        <taxon>Hypocreomycetidae</taxon>
        <taxon>Glomerellales</taxon>
        <taxon>Glomerellaceae</taxon>
        <taxon>Colletotrichum</taxon>
        <taxon>Colletotrichum destructivum species complex</taxon>
    </lineage>
</organism>
<reference evidence="3 4" key="1">
    <citation type="journal article" date="2019" name="PLoS ONE">
        <title>Comparative genome analysis indicates high evolutionary potential of pathogenicity genes in Colletotrichum tanaceti.</title>
        <authorList>
            <person name="Lelwala R.V."/>
            <person name="Korhonen P.K."/>
            <person name="Young N.D."/>
            <person name="Scott J.B."/>
            <person name="Ades P.A."/>
            <person name="Gasser R.B."/>
            <person name="Taylor P.W.J."/>
        </authorList>
    </citation>
    <scope>NUCLEOTIDE SEQUENCE [LARGE SCALE GENOMIC DNA]</scope>
    <source>
        <strain evidence="3">BRIP57314</strain>
    </source>
</reference>
<feature type="region of interest" description="Disordered" evidence="1">
    <location>
        <begin position="124"/>
        <end position="144"/>
    </location>
</feature>
<evidence type="ECO:0000313" key="4">
    <source>
        <dbReference type="Proteomes" id="UP000310108"/>
    </source>
</evidence>
<dbReference type="EMBL" id="PJEX01000121">
    <property type="protein sequence ID" value="TKW54827.1"/>
    <property type="molecule type" value="Genomic_DNA"/>
</dbReference>
<feature type="region of interest" description="Disordered" evidence="1">
    <location>
        <begin position="492"/>
        <end position="516"/>
    </location>
</feature>
<dbReference type="OrthoDB" id="5227693at2759"/>
<comment type="caution">
    <text evidence="3">The sequence shown here is derived from an EMBL/GenBank/DDBJ whole genome shotgun (WGS) entry which is preliminary data.</text>
</comment>
<keyword evidence="4" id="KW-1185">Reference proteome</keyword>
<proteinExistence type="predicted"/>
<dbReference type="STRING" id="1306861.A0A4U6XKC2"/>